<dbReference type="InterPro" id="IPR024168">
    <property type="entry name" value="Catalase_SrpA-type_pred"/>
</dbReference>
<dbReference type="CDD" id="cd08153">
    <property type="entry name" value="srpA_like"/>
    <property type="match status" value="1"/>
</dbReference>
<evidence type="ECO:0000256" key="7">
    <source>
        <dbReference type="PIRNR" id="PIRNR000296"/>
    </source>
</evidence>
<sequence>MRERPRFFPSSWAEAPIDRRGVLLGMAAVGGFLAVDAAAVVYARGPVGSGGRLTPQGFIDAFRRVHGFHPGFRRNHAKGVAVAGYFDSNGNGIQLSRAVVFGSGRRTPILGRFSLPGGNPAVADTPGASRGLGLAFGYPGAEQWRTAMLNSPVFPDNSPQGFYDRLLASKPRADTGKPDSEAMARFLAAHPETARAMAVIQQQPASSGFGDSAYHGLNAFYFVNAAGERTPVRWSLAPMAAPRASPPPENGPNWLFDNLIQDLRFGPLRWRLLVTVAEPQDSLTDATVAWPPERRVVELGTVVIDSIERERRGNARDINFDPMVLPNGIAPSADPLLAARSAVYAASFRRRAGERGARPAVEVREVSR</sequence>
<evidence type="ECO:0000256" key="9">
    <source>
        <dbReference type="PIRSR" id="PIRSR000296-2"/>
    </source>
</evidence>
<evidence type="ECO:0000256" key="8">
    <source>
        <dbReference type="PIRSR" id="PIRSR000296-1"/>
    </source>
</evidence>
<dbReference type="GO" id="GO:0005737">
    <property type="term" value="C:cytoplasm"/>
    <property type="evidence" value="ECO:0007669"/>
    <property type="project" value="TreeGrafter"/>
</dbReference>
<dbReference type="GO" id="GO:0004096">
    <property type="term" value="F:catalase activity"/>
    <property type="evidence" value="ECO:0007669"/>
    <property type="project" value="InterPro"/>
</dbReference>
<evidence type="ECO:0000256" key="5">
    <source>
        <dbReference type="ARBA" id="ARBA00023002"/>
    </source>
</evidence>
<protein>
    <recommendedName>
        <fullName evidence="7">Catalase-related peroxidase</fullName>
        <ecNumber evidence="7">1.11.1.-</ecNumber>
    </recommendedName>
</protein>
<evidence type="ECO:0000256" key="3">
    <source>
        <dbReference type="ARBA" id="ARBA00022617"/>
    </source>
</evidence>
<dbReference type="SMART" id="SM01060">
    <property type="entry name" value="Catalase"/>
    <property type="match status" value="1"/>
</dbReference>
<feature type="binding site" description="axial binding residue" evidence="9">
    <location>
        <position position="344"/>
    </location>
    <ligand>
        <name>heme</name>
        <dbReference type="ChEBI" id="CHEBI:30413"/>
    </ligand>
    <ligandPart>
        <name>Fe</name>
        <dbReference type="ChEBI" id="CHEBI:18248"/>
    </ligandPart>
</feature>
<comment type="cofactor">
    <cofactor evidence="7">
        <name>heme</name>
        <dbReference type="ChEBI" id="CHEBI:30413"/>
    </cofactor>
</comment>
<dbReference type="GO" id="GO:0042542">
    <property type="term" value="P:response to hydrogen peroxide"/>
    <property type="evidence" value="ECO:0007669"/>
    <property type="project" value="TreeGrafter"/>
</dbReference>
<dbReference type="EMBL" id="LZKG01000065">
    <property type="protein sequence ID" value="OBI30922.1"/>
    <property type="molecule type" value="Genomic_DNA"/>
</dbReference>
<dbReference type="SUPFAM" id="SSF56634">
    <property type="entry name" value="Heme-dependent catalase-like"/>
    <property type="match status" value="1"/>
</dbReference>
<evidence type="ECO:0000259" key="11">
    <source>
        <dbReference type="SMART" id="SM01060"/>
    </source>
</evidence>
<gene>
    <name evidence="12" type="ORF">A5710_19240</name>
</gene>
<evidence type="ECO:0000256" key="6">
    <source>
        <dbReference type="ARBA" id="ARBA00023004"/>
    </source>
</evidence>
<organism evidence="12 13">
    <name type="scientific">Mycolicibacter sinensis (strain JDM601)</name>
    <name type="common">Mycobacterium sinense</name>
    <dbReference type="NCBI Taxonomy" id="875328"/>
    <lineage>
        <taxon>Bacteria</taxon>
        <taxon>Bacillati</taxon>
        <taxon>Actinomycetota</taxon>
        <taxon>Actinomycetes</taxon>
        <taxon>Mycobacteriales</taxon>
        <taxon>Mycobacteriaceae</taxon>
        <taxon>Mycolicibacter</taxon>
    </lineage>
</organism>
<name>A0A1A2NLI4_MYCSD</name>
<dbReference type="EC" id="1.11.1.-" evidence="7"/>
<dbReference type="PRINTS" id="PR00067">
    <property type="entry name" value="CATALASE"/>
</dbReference>
<dbReference type="PANTHER" id="PTHR11465:SF9">
    <property type="entry name" value="CATALASE"/>
    <property type="match status" value="1"/>
</dbReference>
<dbReference type="PIRSF" id="PIRSF000296">
    <property type="entry name" value="SrpA"/>
    <property type="match status" value="1"/>
</dbReference>
<keyword evidence="4 7" id="KW-0479">Metal-binding</keyword>
<feature type="transmembrane region" description="Helical" evidence="10">
    <location>
        <begin position="21"/>
        <end position="43"/>
    </location>
</feature>
<dbReference type="InterPro" id="IPR020835">
    <property type="entry name" value="Catalase_sf"/>
</dbReference>
<keyword evidence="10" id="KW-1133">Transmembrane helix</keyword>
<evidence type="ECO:0000256" key="4">
    <source>
        <dbReference type="ARBA" id="ARBA00022723"/>
    </source>
</evidence>
<evidence type="ECO:0000313" key="13">
    <source>
        <dbReference type="Proteomes" id="UP000093943"/>
    </source>
</evidence>
<keyword evidence="6 7" id="KW-0408">Iron</keyword>
<dbReference type="InterPro" id="IPR011614">
    <property type="entry name" value="Catalase_core"/>
</dbReference>
<comment type="caution">
    <text evidence="12">The sequence shown here is derived from an EMBL/GenBank/DDBJ whole genome shotgun (WGS) entry which is preliminary data.</text>
</comment>
<comment type="similarity">
    <text evidence="1 7">Belongs to the catalase family.</text>
</comment>
<dbReference type="PANTHER" id="PTHR11465">
    <property type="entry name" value="CATALASE"/>
    <property type="match status" value="1"/>
</dbReference>
<keyword evidence="3 7" id="KW-0349">Heme</keyword>
<keyword evidence="10" id="KW-0812">Transmembrane</keyword>
<dbReference type="GO" id="GO:0046872">
    <property type="term" value="F:metal ion binding"/>
    <property type="evidence" value="ECO:0007669"/>
    <property type="project" value="UniProtKB-KW"/>
</dbReference>
<dbReference type="AlphaFoldDB" id="A0A1A2NLI4"/>
<keyword evidence="2 7" id="KW-0575">Peroxidase</keyword>
<dbReference type="GO" id="GO:0042744">
    <property type="term" value="P:hydrogen peroxide catabolic process"/>
    <property type="evidence" value="ECO:0007669"/>
    <property type="project" value="TreeGrafter"/>
</dbReference>
<dbReference type="GO" id="GO:0020037">
    <property type="term" value="F:heme binding"/>
    <property type="evidence" value="ECO:0007669"/>
    <property type="project" value="InterPro"/>
</dbReference>
<feature type="domain" description="Catalase core" evidence="11">
    <location>
        <begin position="27"/>
        <end position="367"/>
    </location>
</feature>
<dbReference type="PROSITE" id="PS51402">
    <property type="entry name" value="CATALASE_3"/>
    <property type="match status" value="1"/>
</dbReference>
<reference evidence="13" key="1">
    <citation type="submission" date="2016-06" db="EMBL/GenBank/DDBJ databases">
        <authorList>
            <person name="Sutton G."/>
            <person name="Brinkac L."/>
            <person name="Sanka R."/>
            <person name="Adams M."/>
            <person name="Lau E."/>
            <person name="Sam S."/>
            <person name="Sreng N."/>
            <person name="Him V."/>
            <person name="Kerleguer A."/>
            <person name="Cheng S."/>
        </authorList>
    </citation>
    <scope>NUCLEOTIDE SEQUENCE [LARGE SCALE GENOMIC DNA]</scope>
    <source>
        <strain evidence="13">E1876</strain>
    </source>
</reference>
<dbReference type="RefSeq" id="WP_064923474.1">
    <property type="nucleotide sequence ID" value="NZ_LZJK01000135.1"/>
</dbReference>
<proteinExistence type="inferred from homology"/>
<dbReference type="Proteomes" id="UP000093943">
    <property type="component" value="Unassembled WGS sequence"/>
</dbReference>
<dbReference type="OrthoDB" id="255727at2"/>
<evidence type="ECO:0000256" key="2">
    <source>
        <dbReference type="ARBA" id="ARBA00022559"/>
    </source>
</evidence>
<keyword evidence="10" id="KW-0472">Membrane</keyword>
<comment type="function">
    <text evidence="7">Has an organic peroxide-dependent peroxidase activity.</text>
</comment>
<accession>A0A1A2NLI4</accession>
<dbReference type="Pfam" id="PF00199">
    <property type="entry name" value="Catalase"/>
    <property type="match status" value="1"/>
</dbReference>
<feature type="active site" evidence="8">
    <location>
        <position position="76"/>
    </location>
</feature>
<evidence type="ECO:0000313" key="12">
    <source>
        <dbReference type="EMBL" id="OBI30922.1"/>
    </source>
</evidence>
<evidence type="ECO:0000256" key="1">
    <source>
        <dbReference type="ARBA" id="ARBA00005329"/>
    </source>
</evidence>
<dbReference type="Gene3D" id="1.20.1280.120">
    <property type="match status" value="1"/>
</dbReference>
<dbReference type="Gene3D" id="2.40.180.10">
    <property type="entry name" value="Catalase core domain"/>
    <property type="match status" value="1"/>
</dbReference>
<dbReference type="InterPro" id="IPR018028">
    <property type="entry name" value="Catalase"/>
</dbReference>
<evidence type="ECO:0000256" key="10">
    <source>
        <dbReference type="SAM" id="Phobius"/>
    </source>
</evidence>
<keyword evidence="5 7" id="KW-0560">Oxidoreductase</keyword>